<dbReference type="Proteomes" id="UP001620405">
    <property type="component" value="Unassembled WGS sequence"/>
</dbReference>
<sequence length="124" mass="14269">MSHYKPHSKLSNNQVNWNDPHLESLLRKTDTWKLDNRGAHAPQEVHIHIGWGANAGRSAVLVWESDQVMVLETRFSIPQGEHVRVDRLYGDGVRTVWGVAAEGRAGFREEDRQNGVYVHWLHVR</sequence>
<comment type="caution">
    <text evidence="1">The sequence shown here is derived from an EMBL/GenBank/DDBJ whole genome shotgun (WGS) entry which is preliminary data.</text>
</comment>
<accession>A0ABW8IUN5</accession>
<reference evidence="1 2" key="1">
    <citation type="submission" date="2020-10" db="EMBL/GenBank/DDBJ databases">
        <title>Phylogeny of dyella-like bacteria.</title>
        <authorList>
            <person name="Fu J."/>
        </authorList>
    </citation>
    <scope>NUCLEOTIDE SEQUENCE [LARGE SCALE GENOMIC DNA]</scope>
    <source>
        <strain evidence="1 2">DHOB07</strain>
    </source>
</reference>
<dbReference type="RefSeq" id="WP_284398209.1">
    <property type="nucleotide sequence ID" value="NZ_BSNQ01000003.1"/>
</dbReference>
<name>A0ABW8IUN5_9GAMM</name>
<organism evidence="1 2">
    <name type="scientific">Dyella lipolytica</name>
    <dbReference type="NCBI Taxonomy" id="1867835"/>
    <lineage>
        <taxon>Bacteria</taxon>
        <taxon>Pseudomonadati</taxon>
        <taxon>Pseudomonadota</taxon>
        <taxon>Gammaproteobacteria</taxon>
        <taxon>Lysobacterales</taxon>
        <taxon>Rhodanobacteraceae</taxon>
        <taxon>Dyella</taxon>
    </lineage>
</organism>
<keyword evidence="2" id="KW-1185">Reference proteome</keyword>
<protein>
    <submittedName>
        <fullName evidence="1">Uncharacterized protein</fullName>
    </submittedName>
</protein>
<evidence type="ECO:0000313" key="1">
    <source>
        <dbReference type="EMBL" id="MFK2873109.1"/>
    </source>
</evidence>
<proteinExistence type="predicted"/>
<evidence type="ECO:0000313" key="2">
    <source>
        <dbReference type="Proteomes" id="UP001620405"/>
    </source>
</evidence>
<gene>
    <name evidence="1" type="ORF">ISP13_06145</name>
</gene>
<dbReference type="EMBL" id="JADIKG010000011">
    <property type="protein sequence ID" value="MFK2873109.1"/>
    <property type="molecule type" value="Genomic_DNA"/>
</dbReference>